<dbReference type="AlphaFoldDB" id="A0AAD8YUB8"/>
<accession>A0AAD8YUB8</accession>
<protein>
    <submittedName>
        <fullName evidence="2">Uncharacterized protein</fullName>
    </submittedName>
</protein>
<dbReference type="Proteomes" id="UP001239994">
    <property type="component" value="Unassembled WGS sequence"/>
</dbReference>
<name>A0AAD8YUB8_9TELE</name>
<organism evidence="2 3">
    <name type="scientific">Electrophorus voltai</name>
    <dbReference type="NCBI Taxonomy" id="2609070"/>
    <lineage>
        <taxon>Eukaryota</taxon>
        <taxon>Metazoa</taxon>
        <taxon>Chordata</taxon>
        <taxon>Craniata</taxon>
        <taxon>Vertebrata</taxon>
        <taxon>Euteleostomi</taxon>
        <taxon>Actinopterygii</taxon>
        <taxon>Neopterygii</taxon>
        <taxon>Teleostei</taxon>
        <taxon>Ostariophysi</taxon>
        <taxon>Gymnotiformes</taxon>
        <taxon>Gymnotoidei</taxon>
        <taxon>Gymnotidae</taxon>
        <taxon>Electrophorus</taxon>
    </lineage>
</organism>
<sequence>MKTEQKRQKTQKLETQQEHRLQTQALETDTWMGTGTEKKGDTGTGTGTETGKRTDTTTGAKIKPGIGEGKNKEAAGAGNQGDAGGPCGTGDTDQGGMGGNHGAVSAGDTDGGWMGRELKVCESGGRSEGVEVTGNESGESRGAAAAFSGRSRGVAACPEAWPQEQTWNEATTIYQIMKNLKERGSIAVKKATGCPRKSSKHQDGLLTRMQLQDQVTSSTELAQEWQKAAFH</sequence>
<gene>
    <name evidence="2" type="ORF">P4O66_002832</name>
</gene>
<reference evidence="2" key="1">
    <citation type="submission" date="2023-03" db="EMBL/GenBank/DDBJ databases">
        <title>Electrophorus voltai genome.</title>
        <authorList>
            <person name="Bian C."/>
        </authorList>
    </citation>
    <scope>NUCLEOTIDE SEQUENCE</scope>
    <source>
        <strain evidence="2">CB-2022</strain>
        <tissue evidence="2">Muscle</tissue>
    </source>
</reference>
<proteinExistence type="predicted"/>
<comment type="caution">
    <text evidence="2">The sequence shown here is derived from an EMBL/GenBank/DDBJ whole genome shotgun (WGS) entry which is preliminary data.</text>
</comment>
<feature type="region of interest" description="Disordered" evidence="1">
    <location>
        <begin position="1"/>
        <end position="113"/>
    </location>
</feature>
<evidence type="ECO:0000313" key="2">
    <source>
        <dbReference type="EMBL" id="KAK1787330.1"/>
    </source>
</evidence>
<feature type="compositionally biased region" description="Gly residues" evidence="1">
    <location>
        <begin position="78"/>
        <end position="101"/>
    </location>
</feature>
<evidence type="ECO:0000256" key="1">
    <source>
        <dbReference type="SAM" id="MobiDB-lite"/>
    </source>
</evidence>
<feature type="compositionally biased region" description="Basic and acidic residues" evidence="1">
    <location>
        <begin position="1"/>
        <end position="21"/>
    </location>
</feature>
<keyword evidence="3" id="KW-1185">Reference proteome</keyword>
<evidence type="ECO:0000313" key="3">
    <source>
        <dbReference type="Proteomes" id="UP001239994"/>
    </source>
</evidence>
<dbReference type="EMBL" id="JAROKS010000023">
    <property type="protein sequence ID" value="KAK1787330.1"/>
    <property type="molecule type" value="Genomic_DNA"/>
</dbReference>